<evidence type="ECO:0000313" key="2">
    <source>
        <dbReference type="Proteomes" id="UP001361570"/>
    </source>
</evidence>
<protein>
    <submittedName>
        <fullName evidence="1">Uncharacterized protein</fullName>
    </submittedName>
</protein>
<sequence>MATKWIALVPIFFRGVRAYNAGDTVPDANVQLHSYDTQGLVQQVTVPDPGGPPADPVDLRTAALLADPASATSAAGRAASVSANALALAGSPDLLIAGAITRDANGAATSAPVVWPDGDSGTYTATTVSTAFPGAVDAYTVTKGNPVTKTYTQAAVTRDATGAVTQRPALAVS</sequence>
<dbReference type="EMBL" id="JBAPLU010000029">
    <property type="protein sequence ID" value="MEI4273940.1"/>
    <property type="molecule type" value="Genomic_DNA"/>
</dbReference>
<name>A0ABU8DYM5_9ACTN</name>
<comment type="caution">
    <text evidence="1">The sequence shown here is derived from an EMBL/GenBank/DDBJ whole genome shotgun (WGS) entry which is preliminary data.</text>
</comment>
<proteinExistence type="predicted"/>
<dbReference type="RefSeq" id="WP_336406056.1">
    <property type="nucleotide sequence ID" value="NZ_JBAPLU010000029.1"/>
</dbReference>
<dbReference type="Proteomes" id="UP001361570">
    <property type="component" value="Unassembled WGS sequence"/>
</dbReference>
<organism evidence="1 2">
    <name type="scientific">Klenkia sesuvii</name>
    <dbReference type="NCBI Taxonomy" id="3103137"/>
    <lineage>
        <taxon>Bacteria</taxon>
        <taxon>Bacillati</taxon>
        <taxon>Actinomycetota</taxon>
        <taxon>Actinomycetes</taxon>
        <taxon>Geodermatophilales</taxon>
        <taxon>Geodermatophilaceae</taxon>
        <taxon>Klenkia</taxon>
    </lineage>
</organism>
<evidence type="ECO:0000313" key="1">
    <source>
        <dbReference type="EMBL" id="MEI4273940.1"/>
    </source>
</evidence>
<accession>A0ABU8DYM5</accession>
<reference evidence="1 2" key="1">
    <citation type="submission" date="2024-03" db="EMBL/GenBank/DDBJ databases">
        <title>Draft genome sequence of Klenkia sp. LSe6-5.</title>
        <authorList>
            <person name="Duangmal K."/>
            <person name="Chantavorakit T."/>
        </authorList>
    </citation>
    <scope>NUCLEOTIDE SEQUENCE [LARGE SCALE GENOMIC DNA]</scope>
    <source>
        <strain evidence="1 2">LSe6-5</strain>
    </source>
</reference>
<gene>
    <name evidence="1" type="ORF">TEK04_19640</name>
</gene>
<keyword evidence="2" id="KW-1185">Reference proteome</keyword>